<name>A0AAD5MWS2_PARTN</name>
<evidence type="ECO:0000313" key="2">
    <source>
        <dbReference type="Proteomes" id="UP001196413"/>
    </source>
</evidence>
<reference evidence="1" key="1">
    <citation type="submission" date="2021-06" db="EMBL/GenBank/DDBJ databases">
        <title>Parelaphostrongylus tenuis whole genome reference sequence.</title>
        <authorList>
            <person name="Garwood T.J."/>
            <person name="Larsen P.A."/>
            <person name="Fountain-Jones N.M."/>
            <person name="Garbe J.R."/>
            <person name="Macchietto M.G."/>
            <person name="Kania S.A."/>
            <person name="Gerhold R.W."/>
            <person name="Richards J.E."/>
            <person name="Wolf T.M."/>
        </authorList>
    </citation>
    <scope>NUCLEOTIDE SEQUENCE</scope>
    <source>
        <strain evidence="1">MNPRO001-30</strain>
        <tissue evidence="1">Meninges</tissue>
    </source>
</reference>
<accession>A0AAD5MWS2</accession>
<dbReference type="AlphaFoldDB" id="A0AAD5MWS2"/>
<organism evidence="1 2">
    <name type="scientific">Parelaphostrongylus tenuis</name>
    <name type="common">Meningeal worm</name>
    <dbReference type="NCBI Taxonomy" id="148309"/>
    <lineage>
        <taxon>Eukaryota</taxon>
        <taxon>Metazoa</taxon>
        <taxon>Ecdysozoa</taxon>
        <taxon>Nematoda</taxon>
        <taxon>Chromadorea</taxon>
        <taxon>Rhabditida</taxon>
        <taxon>Rhabditina</taxon>
        <taxon>Rhabditomorpha</taxon>
        <taxon>Strongyloidea</taxon>
        <taxon>Metastrongylidae</taxon>
        <taxon>Parelaphostrongylus</taxon>
    </lineage>
</organism>
<dbReference type="EMBL" id="JAHQIW010002477">
    <property type="protein sequence ID" value="KAJ1355441.1"/>
    <property type="molecule type" value="Genomic_DNA"/>
</dbReference>
<keyword evidence="2" id="KW-1185">Reference proteome</keyword>
<evidence type="ECO:0000313" key="1">
    <source>
        <dbReference type="EMBL" id="KAJ1355441.1"/>
    </source>
</evidence>
<sequence>MNLHQLHWRTHPSPAVFASFTARGSASSSTSRSKISSQISIKTHAWHPIHASLLDKVKTEHSLQIASIFRVERNAIVDLQACPLDKRRLDAVNQTTELDELFQDPGDSLDAEINQLFIDYLVDELAKPRAARVAKSAGDGTLYGDDFVPPCSANGPMNTKIPRYPCFLWQKLSKIVCCV</sequence>
<comment type="caution">
    <text evidence="1">The sequence shown here is derived from an EMBL/GenBank/DDBJ whole genome shotgun (WGS) entry which is preliminary data.</text>
</comment>
<proteinExistence type="predicted"/>
<dbReference type="Proteomes" id="UP001196413">
    <property type="component" value="Unassembled WGS sequence"/>
</dbReference>
<protein>
    <submittedName>
        <fullName evidence="1">Uncharacterized protein</fullName>
    </submittedName>
</protein>
<gene>
    <name evidence="1" type="ORF">KIN20_012838</name>
</gene>